<proteinExistence type="inferred from homology"/>
<evidence type="ECO:0000256" key="1">
    <source>
        <dbReference type="ARBA" id="ARBA00009986"/>
    </source>
</evidence>
<reference evidence="5 6" key="1">
    <citation type="journal article" date="2020" name="Microbiol. Resour. Announc.">
        <title>Complete genome sequence of Pseudomonas otitidis strain MrB4, isolated from Lake Biwa in Japan.</title>
        <authorList>
            <person name="Miyazaki K."/>
            <person name="Hase E."/>
            <person name="Maruya T."/>
        </authorList>
    </citation>
    <scope>NUCLEOTIDE SEQUENCE [LARGE SCALE GENOMIC DNA]</scope>
    <source>
        <strain evidence="5 6">MrB4</strain>
    </source>
</reference>
<dbReference type="KEGG" id="poj:PtoMrB4_19380"/>
<evidence type="ECO:0000313" key="6">
    <source>
        <dbReference type="Proteomes" id="UP000501237"/>
    </source>
</evidence>
<dbReference type="InterPro" id="IPR016163">
    <property type="entry name" value="Ald_DH_C"/>
</dbReference>
<dbReference type="InterPro" id="IPR016162">
    <property type="entry name" value="Ald_DH_N"/>
</dbReference>
<dbReference type="InterPro" id="IPR016161">
    <property type="entry name" value="Ald_DH/histidinol_DH"/>
</dbReference>
<dbReference type="Gene3D" id="3.40.309.10">
    <property type="entry name" value="Aldehyde Dehydrogenase, Chain A, domain 2"/>
    <property type="match status" value="1"/>
</dbReference>
<accession>A0A679GAX7</accession>
<feature type="domain" description="Aldehyde dehydrogenase" evidence="4">
    <location>
        <begin position="12"/>
        <end position="476"/>
    </location>
</feature>
<dbReference type="PANTHER" id="PTHR43860">
    <property type="entry name" value="BETAINE ALDEHYDE DEHYDROGENASE"/>
    <property type="match status" value="1"/>
</dbReference>
<keyword evidence="3" id="KW-0520">NAD</keyword>
<dbReference type="Gene3D" id="3.40.605.10">
    <property type="entry name" value="Aldehyde Dehydrogenase, Chain A, domain 1"/>
    <property type="match status" value="1"/>
</dbReference>
<sequence length="490" mass="52722">MGTGMLYIDGRWLAPAACRRFTSVDPATEAPIQTLVMAGPREVDQAVCAARRAFDSHWRFTSGRERGALLDGIADDLAVRAEDLALLEVQDHGKPYPDALQDVADAAACFRYYAGLARALDERQGLALEIDDPHFECRVIHEPVGVAALFTPFTFPLLTAAWCVAPALAAGATCVIKPSSLTPLSTLELARSADMAGLPSGVLNVLLGYGAELGPALVQHPEVDKVTFAGSLANGTQVMASAAPDIKPVSLELGGKSSLIVFDDADIETAVEWALYGAFWNQGQTSSALSRLLVQEALFEPLLECLVARTQALRVGPGMEPGVQLGPLAGLRHLHRMISLIAQGQQDARLLCGGLRPSLLGRGYFIQPAVFAEPDVASPLWRHECLGPVLSVKRFRNEEEALALANDTIYGLAAAVVTGDPARADWMSQRLRAGVVWLNCAHASFIQAPWGGNRLSGNGRQRGPWGLQNYLAPKQVTRFVGAQPWRWRQP</sequence>
<organism evidence="5 6">
    <name type="scientific">Metapseudomonas otitidis</name>
    <dbReference type="NCBI Taxonomy" id="319939"/>
    <lineage>
        <taxon>Bacteria</taxon>
        <taxon>Pseudomonadati</taxon>
        <taxon>Pseudomonadota</taxon>
        <taxon>Gammaproteobacteria</taxon>
        <taxon>Pseudomonadales</taxon>
        <taxon>Pseudomonadaceae</taxon>
        <taxon>Metapseudomonas</taxon>
    </lineage>
</organism>
<gene>
    <name evidence="5" type="ORF">PtoMrB4_19380</name>
</gene>
<dbReference type="GO" id="GO:0016620">
    <property type="term" value="F:oxidoreductase activity, acting on the aldehyde or oxo group of donors, NAD or NADP as acceptor"/>
    <property type="evidence" value="ECO:0007669"/>
    <property type="project" value="InterPro"/>
</dbReference>
<dbReference type="PANTHER" id="PTHR43860:SF2">
    <property type="entry name" value="BETAINE ALDEHYDE DEHYDROGENASE-RELATED"/>
    <property type="match status" value="1"/>
</dbReference>
<dbReference type="EMBL" id="AP022642">
    <property type="protein sequence ID" value="BCA27961.1"/>
    <property type="molecule type" value="Genomic_DNA"/>
</dbReference>
<keyword evidence="2" id="KW-0560">Oxidoreductase</keyword>
<evidence type="ECO:0000259" key="4">
    <source>
        <dbReference type="Pfam" id="PF00171"/>
    </source>
</evidence>
<dbReference type="Proteomes" id="UP000501237">
    <property type="component" value="Chromosome"/>
</dbReference>
<dbReference type="Pfam" id="PF00171">
    <property type="entry name" value="Aldedh"/>
    <property type="match status" value="1"/>
</dbReference>
<dbReference type="AlphaFoldDB" id="A0A679GAX7"/>
<evidence type="ECO:0000256" key="2">
    <source>
        <dbReference type="ARBA" id="ARBA00023002"/>
    </source>
</evidence>
<dbReference type="SUPFAM" id="SSF53720">
    <property type="entry name" value="ALDH-like"/>
    <property type="match status" value="1"/>
</dbReference>
<evidence type="ECO:0000313" key="5">
    <source>
        <dbReference type="EMBL" id="BCA27961.1"/>
    </source>
</evidence>
<dbReference type="FunFam" id="3.40.605.10:FF:000007">
    <property type="entry name" value="NAD/NADP-dependent betaine aldehyde dehydrogenase"/>
    <property type="match status" value="1"/>
</dbReference>
<dbReference type="InterPro" id="IPR015590">
    <property type="entry name" value="Aldehyde_DH_dom"/>
</dbReference>
<protein>
    <submittedName>
        <fullName evidence="5">Betaine-aldehyde dehydrogenase</fullName>
    </submittedName>
</protein>
<comment type="similarity">
    <text evidence="1">Belongs to the aldehyde dehydrogenase family.</text>
</comment>
<evidence type="ECO:0000256" key="3">
    <source>
        <dbReference type="ARBA" id="ARBA00023027"/>
    </source>
</evidence>
<name>A0A679GAX7_9GAMM</name>